<dbReference type="STRING" id="93759.A0A1R3I6N3"/>
<dbReference type="InterPro" id="IPR005135">
    <property type="entry name" value="Endo/exonuclease/phosphatase"/>
</dbReference>
<dbReference type="PANTHER" id="PTHR33710:SF71">
    <property type="entry name" value="ENDONUCLEASE_EXONUCLEASE_PHOSPHATASE DOMAIN-CONTAINING PROTEIN"/>
    <property type="match status" value="1"/>
</dbReference>
<comment type="caution">
    <text evidence="3">The sequence shown here is derived from an EMBL/GenBank/DDBJ whole genome shotgun (WGS) entry which is preliminary data.</text>
</comment>
<dbReference type="InterPro" id="IPR036691">
    <property type="entry name" value="Endo/exonu/phosph_ase_sf"/>
</dbReference>
<evidence type="ECO:0000313" key="4">
    <source>
        <dbReference type="Proteomes" id="UP000187203"/>
    </source>
</evidence>
<dbReference type="GO" id="GO:0004519">
    <property type="term" value="F:endonuclease activity"/>
    <property type="evidence" value="ECO:0007669"/>
    <property type="project" value="UniProtKB-KW"/>
</dbReference>
<dbReference type="EMBL" id="AWUE01018796">
    <property type="protein sequence ID" value="OMO78224.1"/>
    <property type="molecule type" value="Genomic_DNA"/>
</dbReference>
<gene>
    <name evidence="3" type="ORF">COLO4_24806</name>
</gene>
<keyword evidence="3" id="KW-0540">Nuclease</keyword>
<evidence type="ECO:0000313" key="3">
    <source>
        <dbReference type="EMBL" id="OMO78224.1"/>
    </source>
</evidence>
<dbReference type="OrthoDB" id="1001505at2759"/>
<evidence type="ECO:0000256" key="1">
    <source>
        <dbReference type="SAM" id="MobiDB-lite"/>
    </source>
</evidence>
<proteinExistence type="predicted"/>
<keyword evidence="4" id="KW-1185">Reference proteome</keyword>
<dbReference type="SUPFAM" id="SSF56219">
    <property type="entry name" value="DNase I-like"/>
    <property type="match status" value="1"/>
</dbReference>
<dbReference type="PANTHER" id="PTHR33710">
    <property type="entry name" value="BNAC02G09200D PROTEIN"/>
    <property type="match status" value="1"/>
</dbReference>
<protein>
    <submittedName>
        <fullName evidence="3">Endonuclease/exonuclease/phosphatase</fullName>
    </submittedName>
</protein>
<sequence length="737" mass="84458">METDPGIRINTAPRMVQSSTPREVNVDSEGESLREQYERLEVDQQEEPFLSREAQFHADLDAQLANLQVEMSVLTPDPILQPESLQMRPPRMGQPLWSGDYPAFDPIQDPVQEYDNSLARMQRIYQRHQGGFDNSADYDDMVFALAREQSKFEFVCGEILRHNTRMLEGLHNRHLNYSYQQPGDNEPRWINVPDFGTMFTNAKIFIQGGDGAESTAMGELRNREPRLEDTEFQLDMLANSQNPGSLRNIEQDIARGSDTTDQQNAASPGFRCTINEDDMVAAFLKDTPSNYEELEIQNEEATESSRGRDKGKERTCVKWTQKMGGESDKECRTWGHEYLKLECQGAWQPLTIQHGRNLVKKFNVVFCFLMETKTNVEHATKLTRCWGFNSTIGVNSMGLSGGILLLWKDDVKASIVSMNKNISFLYLQYGKIKMWLACLYGHPDPQHRGEVWEQLMNISKSIAPEEEWLVMGDFNQVLKAEDKLSSTSNSIRGASKFQDCLNQCSLAEISNKGLHFTWTNGRGEGNQTWERLDRAFANAAWLRKFEDTILTNLPITMSDHSPMILQFDKQEAYKVVQKLKITRNELRKWNKEAFGDVFRRKRILEERLTELQQGLDIKQNTEDERAEVYTNQGEASEQEIRQTLQVLDMPKLADEHVEILERQFTEEEVSETAFQINPSKVPGIDGKPGVFFQKFWDIVGLDTIKATLAFLNTGAISDNFTIGVELLETVMKMKKGR</sequence>
<dbReference type="Gene3D" id="3.60.10.10">
    <property type="entry name" value="Endonuclease/exonuclease/phosphatase"/>
    <property type="match status" value="1"/>
</dbReference>
<dbReference type="AlphaFoldDB" id="A0A1R3I6N3"/>
<organism evidence="3 4">
    <name type="scientific">Corchorus olitorius</name>
    <dbReference type="NCBI Taxonomy" id="93759"/>
    <lineage>
        <taxon>Eukaryota</taxon>
        <taxon>Viridiplantae</taxon>
        <taxon>Streptophyta</taxon>
        <taxon>Embryophyta</taxon>
        <taxon>Tracheophyta</taxon>
        <taxon>Spermatophyta</taxon>
        <taxon>Magnoliopsida</taxon>
        <taxon>eudicotyledons</taxon>
        <taxon>Gunneridae</taxon>
        <taxon>Pentapetalae</taxon>
        <taxon>rosids</taxon>
        <taxon>malvids</taxon>
        <taxon>Malvales</taxon>
        <taxon>Malvaceae</taxon>
        <taxon>Grewioideae</taxon>
        <taxon>Apeibeae</taxon>
        <taxon>Corchorus</taxon>
    </lineage>
</organism>
<accession>A0A1R3I6N3</accession>
<reference evidence="4" key="1">
    <citation type="submission" date="2013-09" db="EMBL/GenBank/DDBJ databases">
        <title>Corchorus olitorius genome sequencing.</title>
        <authorList>
            <person name="Alam M."/>
            <person name="Haque M.S."/>
            <person name="Islam M.S."/>
            <person name="Emdad E.M."/>
            <person name="Islam M.M."/>
            <person name="Ahmed B."/>
            <person name="Halim A."/>
            <person name="Hossen Q.M.M."/>
            <person name="Hossain M.Z."/>
            <person name="Ahmed R."/>
            <person name="Khan M.M."/>
            <person name="Islam R."/>
            <person name="Rashid M.M."/>
            <person name="Khan S.A."/>
            <person name="Rahman M.S."/>
            <person name="Alam M."/>
            <person name="Yahiya A.S."/>
            <person name="Khan M.S."/>
            <person name="Azam M.S."/>
            <person name="Haque T."/>
            <person name="Lashkar M.Z.H."/>
            <person name="Akhand A.I."/>
            <person name="Morshed G."/>
            <person name="Roy S."/>
            <person name="Uddin K.S."/>
            <person name="Rabeya T."/>
            <person name="Hossain A.S."/>
            <person name="Chowdhury A."/>
            <person name="Snigdha A.R."/>
            <person name="Mortoza M.S."/>
            <person name="Matin S.A."/>
            <person name="Hoque S.M.E."/>
            <person name="Islam M.K."/>
            <person name="Roy D.K."/>
            <person name="Haider R."/>
            <person name="Moosa M.M."/>
            <person name="Elias S.M."/>
            <person name="Hasan A.M."/>
            <person name="Jahan S."/>
            <person name="Shafiuddin M."/>
            <person name="Mahmood N."/>
            <person name="Shommy N.S."/>
        </authorList>
    </citation>
    <scope>NUCLEOTIDE SEQUENCE [LARGE SCALE GENOMIC DNA]</scope>
    <source>
        <strain evidence="4">cv. O-4</strain>
    </source>
</reference>
<dbReference type="Proteomes" id="UP000187203">
    <property type="component" value="Unassembled WGS sequence"/>
</dbReference>
<name>A0A1R3I6N3_9ROSI</name>
<keyword evidence="3" id="KW-0378">Hydrolase</keyword>
<dbReference type="Pfam" id="PF03372">
    <property type="entry name" value="Exo_endo_phos"/>
    <property type="match status" value="1"/>
</dbReference>
<evidence type="ECO:0000259" key="2">
    <source>
        <dbReference type="Pfam" id="PF03372"/>
    </source>
</evidence>
<feature type="region of interest" description="Disordered" evidence="1">
    <location>
        <begin position="1"/>
        <end position="32"/>
    </location>
</feature>
<keyword evidence="3" id="KW-0255">Endonuclease</keyword>
<feature type="domain" description="Endonuclease/exonuclease/phosphatase" evidence="2">
    <location>
        <begin position="357"/>
        <end position="560"/>
    </location>
</feature>